<dbReference type="GO" id="GO:0006260">
    <property type="term" value="P:DNA replication"/>
    <property type="evidence" value="ECO:0007669"/>
    <property type="project" value="UniProtKB-KW"/>
</dbReference>
<dbReference type="CDD" id="cd18140">
    <property type="entry name" value="HLD_clamp_RFC"/>
    <property type="match status" value="1"/>
</dbReference>
<dbReference type="InterPro" id="IPR013725">
    <property type="entry name" value="DNA_replication_fac_RFC1_C"/>
</dbReference>
<feature type="compositionally biased region" description="Acidic residues" evidence="10">
    <location>
        <begin position="117"/>
        <end position="149"/>
    </location>
</feature>
<feature type="region of interest" description="Disordered" evidence="10">
    <location>
        <begin position="1"/>
        <end position="266"/>
    </location>
</feature>
<dbReference type="AlphaFoldDB" id="A0AAW1REP8"/>
<keyword evidence="8 9" id="KW-0539">Nucleus</keyword>
<dbReference type="SUPFAM" id="SSF52540">
    <property type="entry name" value="P-loop containing nucleoside triphosphate hydrolases"/>
    <property type="match status" value="1"/>
</dbReference>
<dbReference type="Gene3D" id="3.40.50.300">
    <property type="entry name" value="P-loop containing nucleotide triphosphate hydrolases"/>
    <property type="match status" value="1"/>
</dbReference>
<dbReference type="Pfam" id="PF00004">
    <property type="entry name" value="AAA"/>
    <property type="match status" value="1"/>
</dbReference>
<dbReference type="FunFam" id="3.40.50.300:FF:000395">
    <property type="entry name" value="Replication factor C subunit 1"/>
    <property type="match status" value="1"/>
</dbReference>
<feature type="compositionally biased region" description="Low complexity" evidence="10">
    <location>
        <begin position="353"/>
        <end position="401"/>
    </location>
</feature>
<evidence type="ECO:0000313" key="12">
    <source>
        <dbReference type="EMBL" id="KAK9832327.1"/>
    </source>
</evidence>
<dbReference type="InterPro" id="IPR012178">
    <property type="entry name" value="RFC1"/>
</dbReference>
<keyword evidence="5 9" id="KW-0235">DNA replication</keyword>
<dbReference type="GO" id="GO:0005663">
    <property type="term" value="C:DNA replication factor C complex"/>
    <property type="evidence" value="ECO:0007669"/>
    <property type="project" value="InterPro"/>
</dbReference>
<evidence type="ECO:0000313" key="13">
    <source>
        <dbReference type="Proteomes" id="UP001438707"/>
    </source>
</evidence>
<dbReference type="InterPro" id="IPR001357">
    <property type="entry name" value="BRCT_dom"/>
</dbReference>
<evidence type="ECO:0000256" key="10">
    <source>
        <dbReference type="SAM" id="MobiDB-lite"/>
    </source>
</evidence>
<organism evidence="12 13">
    <name type="scientific">Apatococcus lobatus</name>
    <dbReference type="NCBI Taxonomy" id="904363"/>
    <lineage>
        <taxon>Eukaryota</taxon>
        <taxon>Viridiplantae</taxon>
        <taxon>Chlorophyta</taxon>
        <taxon>core chlorophytes</taxon>
        <taxon>Trebouxiophyceae</taxon>
        <taxon>Chlorellales</taxon>
        <taxon>Chlorellaceae</taxon>
        <taxon>Apatococcus</taxon>
    </lineage>
</organism>
<evidence type="ECO:0000259" key="11">
    <source>
        <dbReference type="PROSITE" id="PS50172"/>
    </source>
</evidence>
<dbReference type="GO" id="GO:0003689">
    <property type="term" value="F:DNA clamp loader activity"/>
    <property type="evidence" value="ECO:0007669"/>
    <property type="project" value="UniProtKB-UniRule"/>
</dbReference>
<comment type="subcellular location">
    <subcellularLocation>
        <location evidence="1 9">Nucleus</location>
    </subcellularLocation>
</comment>
<dbReference type="InterPro" id="IPR027417">
    <property type="entry name" value="P-loop_NTPase"/>
</dbReference>
<dbReference type="Pfam" id="PF25361">
    <property type="entry name" value="AAA_lid_RFC1"/>
    <property type="match status" value="1"/>
</dbReference>
<feature type="region of interest" description="Disordered" evidence="10">
    <location>
        <begin position="931"/>
        <end position="1035"/>
    </location>
</feature>
<evidence type="ECO:0000256" key="6">
    <source>
        <dbReference type="ARBA" id="ARBA00022741"/>
    </source>
</evidence>
<protein>
    <recommendedName>
        <fullName evidence="4 9">Replication factor C subunit 1</fullName>
    </recommendedName>
</protein>
<keyword evidence="7 9" id="KW-0067">ATP-binding</keyword>
<evidence type="ECO:0000256" key="4">
    <source>
        <dbReference type="ARBA" id="ARBA00020401"/>
    </source>
</evidence>
<dbReference type="PANTHER" id="PTHR23389:SF6">
    <property type="entry name" value="REPLICATION FACTOR C SUBUNIT 1"/>
    <property type="match status" value="1"/>
</dbReference>
<dbReference type="FunFam" id="3.40.50.10190:FF:000001">
    <property type="entry name" value="Replication factor C subunit 1"/>
    <property type="match status" value="1"/>
</dbReference>
<feature type="domain" description="BRCT" evidence="11">
    <location>
        <begin position="266"/>
        <end position="344"/>
    </location>
</feature>
<feature type="compositionally biased region" description="Low complexity" evidence="10">
    <location>
        <begin position="192"/>
        <end position="208"/>
    </location>
</feature>
<evidence type="ECO:0000256" key="8">
    <source>
        <dbReference type="ARBA" id="ARBA00023242"/>
    </source>
</evidence>
<dbReference type="SMART" id="SM00382">
    <property type="entry name" value="AAA"/>
    <property type="match status" value="1"/>
</dbReference>
<comment type="similarity">
    <text evidence="2 9">Belongs to the activator 1 large subunit family.</text>
</comment>
<dbReference type="Gene3D" id="1.10.8.60">
    <property type="match status" value="1"/>
</dbReference>
<dbReference type="Pfam" id="PF00533">
    <property type="entry name" value="BRCT"/>
    <property type="match status" value="1"/>
</dbReference>
<accession>A0AAW1REP8</accession>
<dbReference type="PROSITE" id="PS50172">
    <property type="entry name" value="BRCT"/>
    <property type="match status" value="1"/>
</dbReference>
<comment type="caution">
    <text evidence="12">The sequence shown here is derived from an EMBL/GenBank/DDBJ whole genome shotgun (WGS) entry which is preliminary data.</text>
</comment>
<sequence length="1035" mass="110002">MGKDIRSFFASKQPGKPSAGSHVKDEGGDGAETVPKTEQAGTKRKTPAKTEKPVAEPAAAAAASKAASKAKSPSKAPAKSPAKTTKSPAKAAAPKGKARGAADGKAKAKRKRQTLDSDSEDDFQPEEEAAADDDDVMIDITSEEDDDVPEKELIQAANKKPRISASAKKPAAVAAAKPTPKAESSPAKATPSSGPKAVGKAASKSKPAARPDVEAAKAAVDAATAQLPPESELSISVMETSDEGYAARGGSDPTPPNHGTVDPPKGHPECLEGKTFVISGVLDTLFREEAENLIKRHSGRVTGSVSGRTTFLLLGTNCGKSKLATARDKGTKLINEKGLFSLIEAAPDPHATAEPAPVAASSQPAATSSRPPTAANGTGPRPDLAAASLAASGARAGPSRLPAAPRGPPSGGQLWVEKHKPKAIADLVGNGTLVATLRQWLQDWDRVNIKGEEPVAPKAKGGGWGSGKPKDMTKKAVLLSGPPGIGKTSSATIITRELGFQAVEVNASDTRNKADTSALKGVGGKLANSIRELATNAAVGRAADGSVKRICLIMDEVDGMSGGDRGGVGELITTIKRSRVPIICICNDKYNQKLKSLKNHVMELDYKKPTKQQISKRMMSICHLEGLAVNEVTLEALTEASNSDIRLVLGQLQMIRLRNTRLTYDDVKEGKGAAKDFDMSPFEAARKLLSGETERMSMSDRLELVFQDMDLVPLLIQENYINHRPSLARSDAQRLQILAKAAEAFSVGDLVNRRVRQFGNWSLMPFAGVAGSVLPATYMRGMRETFGLYPNEMNFPRFTAWMGQNSSFGKQKRLLQELHTRMSSSGHISTDRTALRLFYLPTLRTSILGPLRAEEKQGIAEVVHSMQEYCINREDLDFLVDVTKFKTKGDWNEDPMKDIPPGVKSSFTRTFNTSGMRAKCNIMVEAFRRSKGRKAAAPAGDTQPMEEGEEEAADKVAAAAGSDEEGEGEEEEDINAEVTKQRKAAQLARIGIRFQAREDAKAKKAAARGRGRGGGVSSSRGAPSGRGRGRGRGKK</sequence>
<dbReference type="Gene3D" id="1.20.272.10">
    <property type="match status" value="1"/>
</dbReference>
<dbReference type="InterPro" id="IPR003593">
    <property type="entry name" value="AAA+_ATPase"/>
</dbReference>
<evidence type="ECO:0000256" key="9">
    <source>
        <dbReference type="PIRNR" id="PIRNR036578"/>
    </source>
</evidence>
<dbReference type="GO" id="GO:0003677">
    <property type="term" value="F:DNA binding"/>
    <property type="evidence" value="ECO:0007669"/>
    <property type="project" value="InterPro"/>
</dbReference>
<dbReference type="PANTHER" id="PTHR23389">
    <property type="entry name" value="CHROMOSOME TRANSMISSION FIDELITY FACTOR 18"/>
    <property type="match status" value="1"/>
</dbReference>
<dbReference type="GO" id="GO:0016887">
    <property type="term" value="F:ATP hydrolysis activity"/>
    <property type="evidence" value="ECO:0007669"/>
    <property type="project" value="InterPro"/>
</dbReference>
<dbReference type="EMBL" id="JALJOS010000012">
    <property type="protein sequence ID" value="KAK9832327.1"/>
    <property type="molecule type" value="Genomic_DNA"/>
</dbReference>
<feature type="compositionally biased region" description="Low complexity" evidence="10">
    <location>
        <begin position="55"/>
        <end position="99"/>
    </location>
</feature>
<dbReference type="InterPro" id="IPR047854">
    <property type="entry name" value="RFC_lid"/>
</dbReference>
<keyword evidence="13" id="KW-1185">Reference proteome</keyword>
<gene>
    <name evidence="12" type="ORF">WJX74_006399</name>
</gene>
<dbReference type="PIRSF" id="PIRSF036578">
    <property type="entry name" value="RFC1"/>
    <property type="match status" value="1"/>
</dbReference>
<evidence type="ECO:0000256" key="5">
    <source>
        <dbReference type="ARBA" id="ARBA00022705"/>
    </source>
</evidence>
<proteinExistence type="inferred from homology"/>
<feature type="compositionally biased region" description="Low complexity" evidence="10">
    <location>
        <begin position="216"/>
        <end position="225"/>
    </location>
</feature>
<evidence type="ECO:0000256" key="2">
    <source>
        <dbReference type="ARBA" id="ARBA00006116"/>
    </source>
</evidence>
<dbReference type="Proteomes" id="UP001438707">
    <property type="component" value="Unassembled WGS sequence"/>
</dbReference>
<dbReference type="GO" id="GO:0005634">
    <property type="term" value="C:nucleus"/>
    <property type="evidence" value="ECO:0007669"/>
    <property type="project" value="UniProtKB-SubCell"/>
</dbReference>
<dbReference type="InterPro" id="IPR008921">
    <property type="entry name" value="DNA_pol3_clamp-load_cplx_C"/>
</dbReference>
<dbReference type="SUPFAM" id="SSF48019">
    <property type="entry name" value="post-AAA+ oligomerization domain-like"/>
    <property type="match status" value="1"/>
</dbReference>
<dbReference type="SMART" id="SM00292">
    <property type="entry name" value="BRCT"/>
    <property type="match status" value="1"/>
</dbReference>
<dbReference type="InterPro" id="IPR036420">
    <property type="entry name" value="BRCT_dom_sf"/>
</dbReference>
<dbReference type="FunFam" id="1.10.8.60:FF:000021">
    <property type="entry name" value="Replication factor C subunit 1"/>
    <property type="match status" value="1"/>
</dbReference>
<evidence type="ECO:0000256" key="1">
    <source>
        <dbReference type="ARBA" id="ARBA00004123"/>
    </source>
</evidence>
<dbReference type="CDD" id="cd00009">
    <property type="entry name" value="AAA"/>
    <property type="match status" value="1"/>
</dbReference>
<reference evidence="12 13" key="1">
    <citation type="journal article" date="2024" name="Nat. Commun.">
        <title>Phylogenomics reveals the evolutionary origins of lichenization in chlorophyte algae.</title>
        <authorList>
            <person name="Puginier C."/>
            <person name="Libourel C."/>
            <person name="Otte J."/>
            <person name="Skaloud P."/>
            <person name="Haon M."/>
            <person name="Grisel S."/>
            <person name="Petersen M."/>
            <person name="Berrin J.G."/>
            <person name="Delaux P.M."/>
            <person name="Dal Grande F."/>
            <person name="Keller J."/>
        </authorList>
    </citation>
    <scope>NUCLEOTIDE SEQUENCE [LARGE SCALE GENOMIC DNA]</scope>
    <source>
        <strain evidence="12 13">SAG 2145</strain>
    </source>
</reference>
<comment type="subunit">
    <text evidence="3">Heterotetramer of subunits RFC2, RFC3, RFC4 and RFC5 that can form a complex with RFC1.</text>
</comment>
<keyword evidence="6 9" id="KW-0547">Nucleotide-binding</keyword>
<dbReference type="SUPFAM" id="SSF52113">
    <property type="entry name" value="BRCT domain"/>
    <property type="match status" value="1"/>
</dbReference>
<dbReference type="GO" id="GO:0005524">
    <property type="term" value="F:ATP binding"/>
    <property type="evidence" value="ECO:0007669"/>
    <property type="project" value="UniProtKB-UniRule"/>
</dbReference>
<dbReference type="GO" id="GO:0006281">
    <property type="term" value="P:DNA repair"/>
    <property type="evidence" value="ECO:0007669"/>
    <property type="project" value="InterPro"/>
</dbReference>
<evidence type="ECO:0000256" key="7">
    <source>
        <dbReference type="ARBA" id="ARBA00022840"/>
    </source>
</evidence>
<dbReference type="InterPro" id="IPR003959">
    <property type="entry name" value="ATPase_AAA_core"/>
</dbReference>
<evidence type="ECO:0000256" key="3">
    <source>
        <dbReference type="ARBA" id="ARBA00011480"/>
    </source>
</evidence>
<name>A0AAW1REP8_9CHLO</name>
<dbReference type="Gene3D" id="3.40.50.10190">
    <property type="entry name" value="BRCT domain"/>
    <property type="match status" value="1"/>
</dbReference>
<feature type="region of interest" description="Disordered" evidence="10">
    <location>
        <begin position="349"/>
        <end position="415"/>
    </location>
</feature>
<dbReference type="CDD" id="cd17752">
    <property type="entry name" value="BRCT_RFC1"/>
    <property type="match status" value="1"/>
</dbReference>
<feature type="compositionally biased region" description="Low complexity" evidence="10">
    <location>
        <begin position="165"/>
        <end position="182"/>
    </location>
</feature>
<dbReference type="Pfam" id="PF08519">
    <property type="entry name" value="RFC1"/>
    <property type="match status" value="1"/>
</dbReference>
<feature type="compositionally biased region" description="Acidic residues" evidence="10">
    <location>
        <begin position="962"/>
        <end position="975"/>
    </location>
</feature>